<accession>A0A7X1KZU1</accession>
<evidence type="ECO:0000313" key="2">
    <source>
        <dbReference type="Proteomes" id="UP000526003"/>
    </source>
</evidence>
<comment type="caution">
    <text evidence="1">The sequence shown here is derived from an EMBL/GenBank/DDBJ whole genome shotgun (WGS) entry which is preliminary data.</text>
</comment>
<reference evidence="1 2" key="1">
    <citation type="submission" date="2020-08" db="EMBL/GenBank/DDBJ databases">
        <title>Pseudomonas sp. nov.</title>
        <authorList>
            <person name="Gieschler S."/>
            <person name="Fiedler G."/>
            <person name="Brinks E."/>
            <person name="Boehnlein C."/>
            <person name="Franz C.M.A.P."/>
            <person name="Kabisch J."/>
        </authorList>
    </citation>
    <scope>NUCLEOTIDE SEQUENCE [LARGE SCALE GENOMIC DNA]</scope>
    <source>
        <strain evidence="1 2">MBT-1</strain>
    </source>
</reference>
<dbReference type="EMBL" id="JACMYG010000027">
    <property type="protein sequence ID" value="MBC2692364.1"/>
    <property type="molecule type" value="Genomic_DNA"/>
</dbReference>
<name>A0A7X1KZU1_9PSED</name>
<organism evidence="1 2">
    <name type="scientific">Pseudomonas kielensis</name>
    <dbReference type="NCBI Taxonomy" id="2762577"/>
    <lineage>
        <taxon>Bacteria</taxon>
        <taxon>Pseudomonadati</taxon>
        <taxon>Pseudomonadota</taxon>
        <taxon>Gammaproteobacteria</taxon>
        <taxon>Pseudomonadales</taxon>
        <taxon>Pseudomonadaceae</taxon>
        <taxon>Pseudomonas</taxon>
    </lineage>
</organism>
<dbReference type="RefSeq" id="WP_166589754.1">
    <property type="nucleotide sequence ID" value="NZ_CP090311.1"/>
</dbReference>
<sequence>MQFLWSLFAPRRTYRYFARLDSAERCLAFKHCQVPPMGDGWVEINEIRPHWLHQPLPTSARLSPRIRRLRLHSALAG</sequence>
<gene>
    <name evidence="1" type="ORF">H7995_21485</name>
</gene>
<keyword evidence="2" id="KW-1185">Reference proteome</keyword>
<evidence type="ECO:0000313" key="1">
    <source>
        <dbReference type="EMBL" id="MBC2692364.1"/>
    </source>
</evidence>
<protein>
    <submittedName>
        <fullName evidence="1">Uncharacterized protein</fullName>
    </submittedName>
</protein>
<dbReference type="AlphaFoldDB" id="A0A7X1KZU1"/>
<proteinExistence type="predicted"/>
<dbReference type="Proteomes" id="UP000526003">
    <property type="component" value="Unassembled WGS sequence"/>
</dbReference>